<name>A0A0N0VKT6_9PSED</name>
<gene>
    <name evidence="1" type="ORF">PF66_00512</name>
</gene>
<organism evidence="1 2">
    <name type="scientific">Pseudomonas asplenii</name>
    <dbReference type="NCBI Taxonomy" id="53407"/>
    <lineage>
        <taxon>Bacteria</taxon>
        <taxon>Pseudomonadati</taxon>
        <taxon>Pseudomonadota</taxon>
        <taxon>Gammaproteobacteria</taxon>
        <taxon>Pseudomonadales</taxon>
        <taxon>Pseudomonadaceae</taxon>
        <taxon>Pseudomonas</taxon>
    </lineage>
</organism>
<protein>
    <submittedName>
        <fullName evidence="1">Uncharacterized protein</fullName>
    </submittedName>
</protein>
<dbReference type="PATRIC" id="fig|50340.43.peg.2520"/>
<proteinExistence type="predicted"/>
<evidence type="ECO:0000313" key="2">
    <source>
        <dbReference type="Proteomes" id="UP000037931"/>
    </source>
</evidence>
<dbReference type="Proteomes" id="UP000037931">
    <property type="component" value="Unassembled WGS sequence"/>
</dbReference>
<evidence type="ECO:0000313" key="1">
    <source>
        <dbReference type="EMBL" id="KPA92772.1"/>
    </source>
</evidence>
<sequence length="38" mass="4260">MGVRFPRGNSVACERARAVVSVWREVDREEGNQKNGQA</sequence>
<accession>A0A0N0VKT6</accession>
<dbReference type="STRING" id="50340.PF66_00512"/>
<reference evidence="1 2" key="1">
    <citation type="journal article" date="2015" name="PLoS ONE">
        <title>Rice-Infecting Pseudomonas Genomes Are Highly Accessorized and Harbor Multiple Putative Virulence Mechanisms to Cause Sheath Brown Rot.</title>
        <authorList>
            <person name="Quibod I.L."/>
            <person name="Grande G."/>
            <person name="Oreiro E.G."/>
            <person name="Borja F.N."/>
            <person name="Dossa G.S."/>
            <person name="Mauleon R."/>
            <person name="Cruz C.V."/>
            <person name="Oliva R."/>
        </authorList>
    </citation>
    <scope>NUCLEOTIDE SEQUENCE [LARGE SCALE GENOMIC DNA]</scope>
    <source>
        <strain evidence="1 2">IRRI 6609</strain>
    </source>
</reference>
<keyword evidence="2" id="KW-1185">Reference proteome</keyword>
<dbReference type="EMBL" id="JSYZ01000002">
    <property type="protein sequence ID" value="KPA92772.1"/>
    <property type="molecule type" value="Genomic_DNA"/>
</dbReference>
<dbReference type="AlphaFoldDB" id="A0A0N0VKT6"/>
<comment type="caution">
    <text evidence="1">The sequence shown here is derived from an EMBL/GenBank/DDBJ whole genome shotgun (WGS) entry which is preliminary data.</text>
</comment>